<keyword evidence="5" id="KW-0804">Transcription</keyword>
<feature type="compositionally biased region" description="Basic and acidic residues" evidence="6">
    <location>
        <begin position="89"/>
        <end position="101"/>
    </location>
</feature>
<protein>
    <submittedName>
        <fullName evidence="8">RNA polymerase, sigma-24 subunit, ECF subfamily</fullName>
    </submittedName>
</protein>
<dbReference type="GO" id="GO:0006352">
    <property type="term" value="P:DNA-templated transcription initiation"/>
    <property type="evidence" value="ECO:0007669"/>
    <property type="project" value="InterPro"/>
</dbReference>
<evidence type="ECO:0000256" key="5">
    <source>
        <dbReference type="ARBA" id="ARBA00023163"/>
    </source>
</evidence>
<evidence type="ECO:0000313" key="8">
    <source>
        <dbReference type="EMBL" id="AEJ62124.1"/>
    </source>
</evidence>
<dbReference type="InterPro" id="IPR039425">
    <property type="entry name" value="RNA_pol_sigma-70-like"/>
</dbReference>
<dbReference type="GO" id="GO:0003677">
    <property type="term" value="F:DNA binding"/>
    <property type="evidence" value="ECO:0007669"/>
    <property type="project" value="UniProtKB-KW"/>
</dbReference>
<dbReference type="AlphaFoldDB" id="G0GD49"/>
<feature type="domain" description="HTH luxR-type" evidence="7">
    <location>
        <begin position="132"/>
        <end position="159"/>
    </location>
</feature>
<evidence type="ECO:0000256" key="1">
    <source>
        <dbReference type="ARBA" id="ARBA00010641"/>
    </source>
</evidence>
<comment type="similarity">
    <text evidence="1">Belongs to the sigma-70 factor family. ECF subfamily.</text>
</comment>
<reference evidence="8 9" key="1">
    <citation type="submission" date="2011-06" db="EMBL/GenBank/DDBJ databases">
        <title>The complete genome of Spirochaeta thermophila DSM 6578.</title>
        <authorList>
            <consortium name="US DOE Joint Genome Institute (JGI-PGF)"/>
            <person name="Lucas S."/>
            <person name="Lapidus A."/>
            <person name="Bruce D."/>
            <person name="Goodwin L."/>
            <person name="Pitluck S."/>
            <person name="Peters L."/>
            <person name="Kyrpides N."/>
            <person name="Mavromatis K."/>
            <person name="Ivanova N."/>
            <person name="Mikailova N."/>
            <person name="Pagani I."/>
            <person name="Chertkov O."/>
            <person name="Detter J.C."/>
            <person name="Tapia R."/>
            <person name="Han C."/>
            <person name="Land M."/>
            <person name="Hauser L."/>
            <person name="Markowitz V."/>
            <person name="Cheng J.-F."/>
            <person name="Hugenholtz P."/>
            <person name="Woyke T."/>
            <person name="Wu D."/>
            <person name="Spring S."/>
            <person name="Merkhoffer B."/>
            <person name="Schneider S."/>
            <person name="Klenk H.-P."/>
            <person name="Eisen J.A."/>
        </authorList>
    </citation>
    <scope>NUCLEOTIDE SEQUENCE [LARGE SCALE GENOMIC DNA]</scope>
    <source>
        <strain evidence="9">ATCC 700085 / DSM 6578 / Z-1203</strain>
    </source>
</reference>
<dbReference type="Gene3D" id="1.10.1740.10">
    <property type="match status" value="1"/>
</dbReference>
<dbReference type="HOGENOM" id="CLU_047691_4_4_12"/>
<keyword evidence="9" id="KW-1185">Reference proteome</keyword>
<evidence type="ECO:0000256" key="6">
    <source>
        <dbReference type="SAM" id="MobiDB-lite"/>
    </source>
</evidence>
<evidence type="ECO:0000256" key="4">
    <source>
        <dbReference type="ARBA" id="ARBA00023125"/>
    </source>
</evidence>
<proteinExistence type="inferred from homology"/>
<dbReference type="STRING" id="869211.Spith_1866"/>
<dbReference type="InterPro" id="IPR007627">
    <property type="entry name" value="RNA_pol_sigma70_r2"/>
</dbReference>
<dbReference type="CDD" id="cd06171">
    <property type="entry name" value="Sigma70_r4"/>
    <property type="match status" value="1"/>
</dbReference>
<evidence type="ECO:0000256" key="3">
    <source>
        <dbReference type="ARBA" id="ARBA00023082"/>
    </source>
</evidence>
<dbReference type="Proteomes" id="UP000007254">
    <property type="component" value="Chromosome"/>
</dbReference>
<evidence type="ECO:0000256" key="2">
    <source>
        <dbReference type="ARBA" id="ARBA00023015"/>
    </source>
</evidence>
<dbReference type="Gene3D" id="1.10.10.10">
    <property type="entry name" value="Winged helix-like DNA-binding domain superfamily/Winged helix DNA-binding domain"/>
    <property type="match status" value="1"/>
</dbReference>
<evidence type="ECO:0000313" key="9">
    <source>
        <dbReference type="Proteomes" id="UP000007254"/>
    </source>
</evidence>
<dbReference type="Pfam" id="PF04542">
    <property type="entry name" value="Sigma70_r2"/>
    <property type="match status" value="1"/>
</dbReference>
<feature type="region of interest" description="Disordered" evidence="6">
    <location>
        <begin position="82"/>
        <end position="101"/>
    </location>
</feature>
<dbReference type="InterPro" id="IPR036388">
    <property type="entry name" value="WH-like_DNA-bd_sf"/>
</dbReference>
<dbReference type="SUPFAM" id="SSF88659">
    <property type="entry name" value="Sigma3 and sigma4 domains of RNA polymerase sigma factors"/>
    <property type="match status" value="1"/>
</dbReference>
<dbReference type="RefSeq" id="WP_014625450.1">
    <property type="nucleotide sequence ID" value="NC_017583.1"/>
</dbReference>
<dbReference type="EMBL" id="CP002903">
    <property type="protein sequence ID" value="AEJ62124.1"/>
    <property type="molecule type" value="Genomic_DNA"/>
</dbReference>
<dbReference type="PANTHER" id="PTHR43133">
    <property type="entry name" value="RNA POLYMERASE ECF-TYPE SIGMA FACTO"/>
    <property type="match status" value="1"/>
</dbReference>
<dbReference type="OrthoDB" id="340239at2"/>
<dbReference type="PANTHER" id="PTHR43133:SF8">
    <property type="entry name" value="RNA POLYMERASE SIGMA FACTOR HI_1459-RELATED"/>
    <property type="match status" value="1"/>
</dbReference>
<accession>G0GD49</accession>
<dbReference type="GO" id="GO:0016987">
    <property type="term" value="F:sigma factor activity"/>
    <property type="evidence" value="ECO:0007669"/>
    <property type="project" value="UniProtKB-KW"/>
</dbReference>
<organism evidence="8 9">
    <name type="scientific">Winmispira thermophila (strain ATCC 700085 / DSM 6578 / Z-1203)</name>
    <name type="common">Spirochaeta thermophila</name>
    <dbReference type="NCBI Taxonomy" id="869211"/>
    <lineage>
        <taxon>Bacteria</taxon>
        <taxon>Pseudomonadati</taxon>
        <taxon>Spirochaetota</taxon>
        <taxon>Spirochaetia</taxon>
        <taxon>Winmispirales</taxon>
        <taxon>Winmispiraceae</taxon>
        <taxon>Winmispira</taxon>
    </lineage>
</organism>
<dbReference type="SUPFAM" id="SSF88946">
    <property type="entry name" value="Sigma2 domain of RNA polymerase sigma factors"/>
    <property type="match status" value="1"/>
</dbReference>
<dbReference type="InterPro" id="IPR014284">
    <property type="entry name" value="RNA_pol_sigma-70_dom"/>
</dbReference>
<sequence>MYHDDGLFDRVYRHAFPVLYRVVYRITGDGHVAEEICQEAFIRYYPRMHTIQDTDEATYWLIRVARNLAYNHERRRTRERRALTSLFKEQPKTEESEESRLLKEEDSRMVRDAIMALPYNLRVPLVLREYEGFAYREIAKALGISEANVKIRIFRARRRLAELLEDRGMV</sequence>
<gene>
    <name evidence="8" type="ordered locus">Spith_1866</name>
</gene>
<dbReference type="Pfam" id="PF08281">
    <property type="entry name" value="Sigma70_r4_2"/>
    <property type="match status" value="1"/>
</dbReference>
<dbReference type="NCBIfam" id="TIGR02937">
    <property type="entry name" value="sigma70-ECF"/>
    <property type="match status" value="1"/>
</dbReference>
<evidence type="ECO:0000259" key="7">
    <source>
        <dbReference type="PROSITE" id="PS00622"/>
    </source>
</evidence>
<name>G0GD49_WINT7</name>
<dbReference type="InterPro" id="IPR000792">
    <property type="entry name" value="Tscrpt_reg_LuxR_C"/>
</dbReference>
<dbReference type="InterPro" id="IPR013324">
    <property type="entry name" value="RNA_pol_sigma_r3/r4-like"/>
</dbReference>
<dbReference type="InterPro" id="IPR013325">
    <property type="entry name" value="RNA_pol_sigma_r2"/>
</dbReference>
<keyword evidence="3" id="KW-0731">Sigma factor</keyword>
<keyword evidence="4" id="KW-0238">DNA-binding</keyword>
<dbReference type="InterPro" id="IPR013249">
    <property type="entry name" value="RNA_pol_sigma70_r4_t2"/>
</dbReference>
<dbReference type="KEGG" id="stq:Spith_1866"/>
<dbReference type="PROSITE" id="PS00622">
    <property type="entry name" value="HTH_LUXR_1"/>
    <property type="match status" value="1"/>
</dbReference>
<keyword evidence="2" id="KW-0805">Transcription regulation</keyword>